<gene>
    <name evidence="1" type="ORF">TRSC58_01168</name>
</gene>
<protein>
    <submittedName>
        <fullName evidence="1">Uncharacterized protein</fullName>
    </submittedName>
</protein>
<comment type="caution">
    <text evidence="1">The sequence shown here is derived from an EMBL/GenBank/DDBJ whole genome shotgun (WGS) entry which is preliminary data.</text>
</comment>
<dbReference type="Proteomes" id="UP000031737">
    <property type="component" value="Unassembled WGS sequence"/>
</dbReference>
<keyword evidence="2" id="KW-1185">Reference proteome</keyword>
<proteinExistence type="predicted"/>
<accession>A0A061JAK1</accession>
<reference evidence="1 2" key="1">
    <citation type="submission" date="2013-07" db="EMBL/GenBank/DDBJ databases">
        <authorList>
            <person name="Stoco P.H."/>
            <person name="Wagner G."/>
            <person name="Gerber A."/>
            <person name="Zaha A."/>
            <person name="Thompson C."/>
            <person name="Bartholomeu D.C."/>
            <person name="Luckemeyer D.D."/>
            <person name="Bahia D."/>
            <person name="Loreto E."/>
            <person name="Prestes E.B."/>
            <person name="Lima F.M."/>
            <person name="Rodrigues-Luiz G."/>
            <person name="Vallejo G.A."/>
            <person name="Filho J.F."/>
            <person name="Monteiro K.M."/>
            <person name="Tyler K.M."/>
            <person name="de Almeida L.G."/>
            <person name="Ortiz M.F."/>
            <person name="Siervo M.A."/>
            <person name="de Moraes M.H."/>
            <person name="Cunha O.L."/>
            <person name="Mendonca-Neto R."/>
            <person name="Silva R."/>
            <person name="Teixeira S.M."/>
            <person name="Murta S.M."/>
            <person name="Sincero T.C."/>
            <person name="Mendes T.A."/>
            <person name="Urmenyi T.P."/>
            <person name="Silva V.G."/>
            <person name="da Rocha W.D."/>
            <person name="Andersson B."/>
            <person name="Romanha A.J."/>
            <person name="Steindel M."/>
            <person name="de Vasconcelos A.T."/>
            <person name="Grisard E.C."/>
        </authorList>
    </citation>
    <scope>NUCLEOTIDE SEQUENCE [LARGE SCALE GENOMIC DNA]</scope>
    <source>
        <strain evidence="1 2">SC58</strain>
    </source>
</reference>
<evidence type="ECO:0000313" key="1">
    <source>
        <dbReference type="EMBL" id="ESL11091.1"/>
    </source>
</evidence>
<dbReference type="VEuPathDB" id="TriTrypDB:TRSC58_01168"/>
<sequence>MTDGHAAYLSFDATDCAPVDGDCVHSPDSVAWSPHNVLVVATHWALYLHIKSIIASEVVLRPRYQPRDDASSPMCITGAKWALDLVPEEAYPATCRLCVRTTRDTFIYRVIRFGTGRLRTSHGMCFIPKAAFQESVDDATGADKKGRKRVRPSLGNIVNLDAAAAEYDSNDRIQLLAGAGWCVISYEWFPLDLLVVVTLGGVYLLNLAGDTSDETALQLRLFPPPVFRFTDGPLASLLPSCATRVIGCGGKDNRLVVACPFWLRVFTVSTAHVQLTHYVEVPPLCGIPTALCSMMTDETNSTLRVFVSAPMCVLEGSLVVDALDDVCGRGEAMQVNWTTLGSWTAESDLSDEITVRRFLVIPLTSFAPLEARTATDSQRTGVTAMDGSRTPYLVLGVSQRRLIGFVGRQCVELLRCMRMDGSVYPRDVALELSGVAIHPSCNMAVLGIRVGMRRYPPFQLMPVSVNAEGGFLLRLLRLQEGFGFLSNGKINAASTSAAASATTTAQLDDVIHALWNRQQSTSYFMWEELLPSTSVGTAIAQLYQRESRSVSEASMMKEEVKDERHDTNATASSFFSYCRGVGALRWGYLEQRQKYGLELFLRFPEANAAWRQTLLCIWRRCPGDIALMELVLANAVRRMAEEVHYAGLVRREWPPLPLETELPLHLPFLAAVQFGRLYQQQCVKGKAWVYNGAFAAQLGRFVDVVEAQQRQQQQNKQKSEAEMSASTTLSPPRFPCSVCGKEEQTLLTMSLSSNLRVEQSMKGKSHDCATGFHLTVFSGSTFTPLSFVKQDEVLGRCLACGLYDYVTGPLCCVCEGLMM</sequence>
<evidence type="ECO:0000313" key="2">
    <source>
        <dbReference type="Proteomes" id="UP000031737"/>
    </source>
</evidence>
<dbReference type="EMBL" id="AUPL01001168">
    <property type="protein sequence ID" value="ESL11091.1"/>
    <property type="molecule type" value="Genomic_DNA"/>
</dbReference>
<organism evidence="1 2">
    <name type="scientific">Trypanosoma rangeli SC58</name>
    <dbReference type="NCBI Taxonomy" id="429131"/>
    <lineage>
        <taxon>Eukaryota</taxon>
        <taxon>Discoba</taxon>
        <taxon>Euglenozoa</taxon>
        <taxon>Kinetoplastea</taxon>
        <taxon>Metakinetoplastina</taxon>
        <taxon>Trypanosomatida</taxon>
        <taxon>Trypanosomatidae</taxon>
        <taxon>Trypanosoma</taxon>
        <taxon>Herpetosoma</taxon>
    </lineage>
</organism>
<name>A0A061JAK1_TRYRA</name>
<dbReference type="OrthoDB" id="251628at2759"/>
<dbReference type="AlphaFoldDB" id="A0A061JAK1"/>